<evidence type="ECO:0000256" key="3">
    <source>
        <dbReference type="ARBA" id="ARBA00023004"/>
    </source>
</evidence>
<keyword evidence="3 4" id="KW-0408">Iron</keyword>
<accession>A0A3T0MXY6</accession>
<reference evidence="6 7" key="1">
    <citation type="submission" date="2018-10" db="EMBL/GenBank/DDBJ databases">
        <title>Parasedimentitalea marina sp. nov., a psychrophilic bacterium isolated from deep seawater of the New Britain Trench.</title>
        <authorList>
            <person name="Cao J."/>
        </authorList>
    </citation>
    <scope>NUCLEOTIDE SEQUENCE [LARGE SCALE GENOMIC DNA]</scope>
    <source>
        <strain evidence="6 7">W43</strain>
    </source>
</reference>
<protein>
    <submittedName>
        <fullName evidence="6">Cytochrome c</fullName>
    </submittedName>
</protein>
<gene>
    <name evidence="6" type="ORF">EBB79_01035</name>
</gene>
<dbReference type="SUPFAM" id="SSF46626">
    <property type="entry name" value="Cytochrome c"/>
    <property type="match status" value="1"/>
</dbReference>
<dbReference type="InterPro" id="IPR051459">
    <property type="entry name" value="Cytochrome_c-type_DH"/>
</dbReference>
<dbReference type="EMBL" id="CP033219">
    <property type="protein sequence ID" value="AZV76619.1"/>
    <property type="molecule type" value="Genomic_DNA"/>
</dbReference>
<dbReference type="GO" id="GO:0009055">
    <property type="term" value="F:electron transfer activity"/>
    <property type="evidence" value="ECO:0007669"/>
    <property type="project" value="InterPro"/>
</dbReference>
<evidence type="ECO:0000259" key="5">
    <source>
        <dbReference type="PROSITE" id="PS51007"/>
    </source>
</evidence>
<dbReference type="InterPro" id="IPR036909">
    <property type="entry name" value="Cyt_c-like_dom_sf"/>
</dbReference>
<dbReference type="OrthoDB" id="9811281at2"/>
<dbReference type="KEGG" id="sedi:EBB79_01035"/>
<dbReference type="GO" id="GO:0020037">
    <property type="term" value="F:heme binding"/>
    <property type="evidence" value="ECO:0007669"/>
    <property type="project" value="InterPro"/>
</dbReference>
<dbReference type="PROSITE" id="PS51007">
    <property type="entry name" value="CYTC"/>
    <property type="match status" value="1"/>
</dbReference>
<sequence length="153" mass="16700">MKIVLGGGVLLAVAAAAWLWSPSDGVHAAGLLPYQDEAAVTRGAEVYQDYCASCHGDQLQGQANWRDRDADGYLPAPPHDVTGHTWHHDDAQLLEITRKGTAALVGNGYRSRMQGYEDVLSEQDMLAVLAYIKSTWPPEVIERHNAMNTQDDG</sequence>
<dbReference type="InterPro" id="IPR009056">
    <property type="entry name" value="Cyt_c-like_dom"/>
</dbReference>
<evidence type="ECO:0000256" key="1">
    <source>
        <dbReference type="ARBA" id="ARBA00022617"/>
    </source>
</evidence>
<dbReference type="PANTHER" id="PTHR35008">
    <property type="entry name" value="BLL4482 PROTEIN-RELATED"/>
    <property type="match status" value="1"/>
</dbReference>
<keyword evidence="7" id="KW-1185">Reference proteome</keyword>
<dbReference type="GO" id="GO:0046872">
    <property type="term" value="F:metal ion binding"/>
    <property type="evidence" value="ECO:0007669"/>
    <property type="project" value="UniProtKB-KW"/>
</dbReference>
<dbReference type="AlphaFoldDB" id="A0A3T0MXY6"/>
<evidence type="ECO:0000313" key="7">
    <source>
        <dbReference type="Proteomes" id="UP000283063"/>
    </source>
</evidence>
<dbReference type="Pfam" id="PF00034">
    <property type="entry name" value="Cytochrom_C"/>
    <property type="match status" value="1"/>
</dbReference>
<proteinExistence type="predicted"/>
<evidence type="ECO:0000256" key="2">
    <source>
        <dbReference type="ARBA" id="ARBA00022723"/>
    </source>
</evidence>
<organism evidence="6 7">
    <name type="scientific">Parasedimentitalea marina</name>
    <dbReference type="NCBI Taxonomy" id="2483033"/>
    <lineage>
        <taxon>Bacteria</taxon>
        <taxon>Pseudomonadati</taxon>
        <taxon>Pseudomonadota</taxon>
        <taxon>Alphaproteobacteria</taxon>
        <taxon>Rhodobacterales</taxon>
        <taxon>Paracoccaceae</taxon>
        <taxon>Parasedimentitalea</taxon>
    </lineage>
</organism>
<evidence type="ECO:0000313" key="6">
    <source>
        <dbReference type="EMBL" id="AZV76619.1"/>
    </source>
</evidence>
<dbReference type="Proteomes" id="UP000283063">
    <property type="component" value="Chromosome"/>
</dbReference>
<feature type="domain" description="Cytochrome c" evidence="5">
    <location>
        <begin position="38"/>
        <end position="136"/>
    </location>
</feature>
<dbReference type="Gene3D" id="1.10.760.10">
    <property type="entry name" value="Cytochrome c-like domain"/>
    <property type="match status" value="1"/>
</dbReference>
<dbReference type="RefSeq" id="WP_127747058.1">
    <property type="nucleotide sequence ID" value="NZ_CP033219.1"/>
</dbReference>
<keyword evidence="2 4" id="KW-0479">Metal-binding</keyword>
<keyword evidence="1 4" id="KW-0349">Heme</keyword>
<name>A0A3T0MXY6_9RHOB</name>
<evidence type="ECO:0000256" key="4">
    <source>
        <dbReference type="PROSITE-ProRule" id="PRU00433"/>
    </source>
</evidence>
<dbReference type="PANTHER" id="PTHR35008:SF4">
    <property type="entry name" value="BLL4482 PROTEIN"/>
    <property type="match status" value="1"/>
</dbReference>